<evidence type="ECO:0000256" key="1">
    <source>
        <dbReference type="SAM" id="MobiDB-lite"/>
    </source>
</evidence>
<dbReference type="GO" id="GO:0007059">
    <property type="term" value="P:chromosome segregation"/>
    <property type="evidence" value="ECO:0007669"/>
    <property type="project" value="TreeGrafter"/>
</dbReference>
<dbReference type="PANTHER" id="PTHR33375">
    <property type="entry name" value="CHROMOSOME-PARTITIONING PROTEIN PARB-RELATED"/>
    <property type="match status" value="1"/>
</dbReference>
<evidence type="ECO:0000313" key="3">
    <source>
        <dbReference type="EMBL" id="CAB5220287.1"/>
    </source>
</evidence>
<dbReference type="PANTHER" id="PTHR33375:SF1">
    <property type="entry name" value="CHROMOSOME-PARTITIONING PROTEIN PARB-RELATED"/>
    <property type="match status" value="1"/>
</dbReference>
<dbReference type="InterPro" id="IPR036086">
    <property type="entry name" value="ParB/Sulfiredoxin_sf"/>
</dbReference>
<feature type="compositionally biased region" description="Basic and acidic residues" evidence="1">
    <location>
        <begin position="12"/>
        <end position="21"/>
    </location>
</feature>
<dbReference type="InterPro" id="IPR025530">
    <property type="entry name" value="DUF4417"/>
</dbReference>
<name>A0A6J7WRC3_9CAUD</name>
<accession>A0A6J7WRC3</accession>
<dbReference type="SUPFAM" id="SSF110849">
    <property type="entry name" value="ParB/Sulfiredoxin"/>
    <property type="match status" value="1"/>
</dbReference>
<dbReference type="InterPro" id="IPR050336">
    <property type="entry name" value="Chromosome_partition/occlusion"/>
</dbReference>
<feature type="domain" description="ParB-like N-terminal" evidence="2">
    <location>
        <begin position="29"/>
        <end position="112"/>
    </location>
</feature>
<feature type="compositionally biased region" description="Polar residues" evidence="1">
    <location>
        <begin position="1"/>
        <end position="10"/>
    </location>
</feature>
<organism evidence="3">
    <name type="scientific">uncultured Caudovirales phage</name>
    <dbReference type="NCBI Taxonomy" id="2100421"/>
    <lineage>
        <taxon>Viruses</taxon>
        <taxon>Duplodnaviria</taxon>
        <taxon>Heunggongvirae</taxon>
        <taxon>Uroviricota</taxon>
        <taxon>Caudoviricetes</taxon>
        <taxon>Peduoviridae</taxon>
        <taxon>Maltschvirus</taxon>
        <taxon>Maltschvirus maltsch</taxon>
    </lineage>
</organism>
<dbReference type="Pfam" id="PF02195">
    <property type="entry name" value="ParB_N"/>
    <property type="match status" value="1"/>
</dbReference>
<dbReference type="Gene3D" id="3.90.1530.10">
    <property type="entry name" value="Conserved hypothetical protein from pyrococcus furiosus pfu- 392566-001, ParB domain"/>
    <property type="match status" value="1"/>
</dbReference>
<dbReference type="EMBL" id="LR798283">
    <property type="protein sequence ID" value="CAB5220287.1"/>
    <property type="molecule type" value="Genomic_DNA"/>
</dbReference>
<dbReference type="InterPro" id="IPR003115">
    <property type="entry name" value="ParB_N"/>
</dbReference>
<protein>
    <submittedName>
        <fullName evidence="3">ParB/Sulfiredoxin</fullName>
    </submittedName>
</protein>
<dbReference type="SMART" id="SM00470">
    <property type="entry name" value="ParB"/>
    <property type="match status" value="1"/>
</dbReference>
<dbReference type="Pfam" id="PF14386">
    <property type="entry name" value="DUF4417"/>
    <property type="match status" value="1"/>
</dbReference>
<reference evidence="3" key="1">
    <citation type="submission" date="2020-05" db="EMBL/GenBank/DDBJ databases">
        <authorList>
            <person name="Chiriac C."/>
            <person name="Salcher M."/>
            <person name="Ghai R."/>
            <person name="Kavagutti S V."/>
        </authorList>
    </citation>
    <scope>NUCLEOTIDE SEQUENCE</scope>
</reference>
<dbReference type="GO" id="GO:0045881">
    <property type="term" value="P:positive regulation of sporulation resulting in formation of a cellular spore"/>
    <property type="evidence" value="ECO:0007669"/>
    <property type="project" value="TreeGrafter"/>
</dbReference>
<gene>
    <name evidence="3" type="ORF">UFOVP238_16</name>
</gene>
<feature type="region of interest" description="Disordered" evidence="1">
    <location>
        <begin position="1"/>
        <end position="21"/>
    </location>
</feature>
<sequence>MGNTGTTPRSSRGKDKSGATKVEEGLVVERMAVDELRPWPDNPRIGDIGVITESLEANGQYRPLIVQKSTNYVIAGNHTLQAMQHLKWTHCDVTVIDVDEQAAKRIMLIDNRSQDIADYDYDILTEVLKTVDSLVGTGYVQSELDALIKVQQELVDEVADDVMLDDEPAEDEEFGDEFTQDDLDRRVNRLNAEVLFVPTSESNKWDIPELLWDMIPEIPDDVAPWCGPIISEKMDTGDNTFLYQYSTDSTRSMPWDRTIISFYTQDERFENWWDNPEYYITRMINANIKALVVPDYSQYGSDPRALSLYNIYRANWIGRFAQEAGIQVIPNVSFRDDEIDFEYSMAAIPKKPRSVSIQAQTIKKNDTDEERRKVRRIQRALDYLQPEKVIVYGGPRGHAMAQSVKTDAKMIFVKNRSTLKSEWQEERDAVLEGKTK</sequence>
<evidence type="ECO:0000259" key="2">
    <source>
        <dbReference type="SMART" id="SM00470"/>
    </source>
</evidence>
<proteinExistence type="predicted"/>